<dbReference type="InterPro" id="IPR037026">
    <property type="entry name" value="Vgr_OB-fold_dom_sf"/>
</dbReference>
<protein>
    <recommendedName>
        <fullName evidence="1">Gp5/Type VI secretion system Vgr protein OB-fold domain-containing protein</fullName>
    </recommendedName>
</protein>
<evidence type="ECO:0000259" key="1">
    <source>
        <dbReference type="Pfam" id="PF04717"/>
    </source>
</evidence>
<dbReference type="AlphaFoldDB" id="A0A2L1UMY5"/>
<dbReference type="InterPro" id="IPR044033">
    <property type="entry name" value="GpV-like_apex"/>
</dbReference>
<dbReference type="InterPro" id="IPR006531">
    <property type="entry name" value="Gp5/Vgr_OB"/>
</dbReference>
<evidence type="ECO:0000313" key="2">
    <source>
        <dbReference type="EMBL" id="AVF34296.1"/>
    </source>
</evidence>
<name>A0A2L1UMY5_9GAMM</name>
<reference evidence="3" key="1">
    <citation type="submission" date="2017-01" db="EMBL/GenBank/DDBJ databases">
        <title>Genome sequence of Rouxiella sp. ERMR1:05.</title>
        <authorList>
            <person name="Kumar R."/>
            <person name="Singh D."/>
            <person name="Kumar S."/>
        </authorList>
    </citation>
    <scope>NUCLEOTIDE SEQUENCE [LARGE SCALE GENOMIC DNA]</scope>
    <source>
        <strain evidence="3">ERMR1:05</strain>
    </source>
</reference>
<keyword evidence="3" id="KW-1185">Reference proteome</keyword>
<accession>A0A2L1UMY5</accession>
<organism evidence="2 3">
    <name type="scientific">Rahnella sikkimica</name>
    <dbReference type="NCBI Taxonomy" id="1805933"/>
    <lineage>
        <taxon>Bacteria</taxon>
        <taxon>Pseudomonadati</taxon>
        <taxon>Pseudomonadota</taxon>
        <taxon>Gammaproteobacteria</taxon>
        <taxon>Enterobacterales</taxon>
        <taxon>Yersiniaceae</taxon>
        <taxon>Rahnella</taxon>
    </lineage>
</organism>
<gene>
    <name evidence="2" type="ORF">BV494_04835</name>
</gene>
<proteinExistence type="predicted"/>
<feature type="domain" description="Gp5/Type VI secretion system Vgr protein OB-fold" evidence="1">
    <location>
        <begin position="23"/>
        <end position="93"/>
    </location>
</feature>
<dbReference type="SUPFAM" id="SSF69255">
    <property type="entry name" value="gp5 N-terminal domain-like"/>
    <property type="match status" value="1"/>
</dbReference>
<dbReference type="KEGG" id="rox:BV494_04835"/>
<dbReference type="Pfam" id="PF04717">
    <property type="entry name" value="Phage_base_V"/>
    <property type="match status" value="1"/>
</dbReference>
<sequence length="209" mass="21578">MRALMNAVTGRAQQANAGFTGTRQGTVTAYDPKTYSVKVQLQPTGEETGWIPLATTWVGNGYGLVAGPMLGAVISVEFDSGNASNGMAVGQFFNDVDRCPGPPSGQFWVIDSSGSSIKLTNDKKVTVTDGGGSTVVMNGDGTGTMNFASGLTINASTTQVNGNLQVSGSIKDQNGAKGTVQKIRDVFDNHVHNGVQTGSGSTNIPTTQL</sequence>
<dbReference type="EMBL" id="CP019062">
    <property type="protein sequence ID" value="AVF34296.1"/>
    <property type="molecule type" value="Genomic_DNA"/>
</dbReference>
<evidence type="ECO:0000313" key="3">
    <source>
        <dbReference type="Proteomes" id="UP000239197"/>
    </source>
</evidence>
<dbReference type="Gene3D" id="2.40.50.230">
    <property type="entry name" value="Gp5 N-terminal domain"/>
    <property type="match status" value="1"/>
</dbReference>
<dbReference type="Proteomes" id="UP000239197">
    <property type="component" value="Chromosome"/>
</dbReference>
<dbReference type="OrthoDB" id="1903830at2"/>
<dbReference type="Pfam" id="PF18946">
    <property type="entry name" value="Apex"/>
    <property type="match status" value="1"/>
</dbReference>